<feature type="compositionally biased region" description="Basic and acidic residues" evidence="1">
    <location>
        <begin position="206"/>
        <end position="216"/>
    </location>
</feature>
<feature type="compositionally biased region" description="Low complexity" evidence="1">
    <location>
        <begin position="393"/>
        <end position="404"/>
    </location>
</feature>
<reference evidence="3 4" key="1">
    <citation type="submission" date="2020-03" db="EMBL/GenBank/DDBJ databases">
        <title>Draft Genome Sequence of Cudoniella acicularis.</title>
        <authorList>
            <person name="Buettner E."/>
            <person name="Kellner H."/>
        </authorList>
    </citation>
    <scope>NUCLEOTIDE SEQUENCE [LARGE SCALE GENOMIC DNA]</scope>
    <source>
        <strain evidence="3 4">DSM 108380</strain>
    </source>
</reference>
<feature type="domain" description="PH" evidence="2">
    <location>
        <begin position="234"/>
        <end position="356"/>
    </location>
</feature>
<feature type="region of interest" description="Disordered" evidence="1">
    <location>
        <begin position="1"/>
        <end position="167"/>
    </location>
</feature>
<gene>
    <name evidence="3" type="ORF">G7Y89_g3163</name>
</gene>
<feature type="region of interest" description="Disordered" evidence="1">
    <location>
        <begin position="705"/>
        <end position="742"/>
    </location>
</feature>
<feature type="region of interest" description="Disordered" evidence="1">
    <location>
        <begin position="760"/>
        <end position="793"/>
    </location>
</feature>
<dbReference type="EMBL" id="JAAMPI010000150">
    <property type="protein sequence ID" value="KAF4634953.1"/>
    <property type="molecule type" value="Genomic_DNA"/>
</dbReference>
<feature type="compositionally biased region" description="Low complexity" evidence="1">
    <location>
        <begin position="478"/>
        <end position="489"/>
    </location>
</feature>
<feature type="compositionally biased region" description="Polar residues" evidence="1">
    <location>
        <begin position="102"/>
        <end position="130"/>
    </location>
</feature>
<feature type="compositionally biased region" description="Basic residues" evidence="1">
    <location>
        <begin position="227"/>
        <end position="236"/>
    </location>
</feature>
<proteinExistence type="predicted"/>
<dbReference type="AlphaFoldDB" id="A0A8H4RT63"/>
<feature type="region of interest" description="Disordered" evidence="1">
    <location>
        <begin position="206"/>
        <end position="236"/>
    </location>
</feature>
<accession>A0A8H4RT63</accession>
<organism evidence="3 4">
    <name type="scientific">Cudoniella acicularis</name>
    <dbReference type="NCBI Taxonomy" id="354080"/>
    <lineage>
        <taxon>Eukaryota</taxon>
        <taxon>Fungi</taxon>
        <taxon>Dikarya</taxon>
        <taxon>Ascomycota</taxon>
        <taxon>Pezizomycotina</taxon>
        <taxon>Leotiomycetes</taxon>
        <taxon>Helotiales</taxon>
        <taxon>Tricladiaceae</taxon>
        <taxon>Cudoniella</taxon>
    </lineage>
</organism>
<sequence>MAVSGVENLAFRDTDPSHRFNPPQSTFSFNRRMRPPPMHFSSEVDGNGRVPLRPQKLGRRESKGGLRGMFTRAKNQTEKNIVSPVMEEPPPEKPQPAVPRSLSITRSTTVASSNTPTTPSRQPARTSRMNLRSKSVKPKRTPSKPSPKSSKSSPRAPTRTSAAWDPPPLFQAYPQAIKHATLSASTLSADAILRLSNHKRNNSLRDEIAQGGHDGDGNEQGLAAKKAEKKSKHRRQISGSISKADWTQKIFILVTSGYLLQYAGDGSFDRLPEKMMQLGKESVAFASDVIPGKHWVLQISQAMDADGSPAADSRSLLSRLAFRGADYRRTATSLLLVLNSAEDMDSWLAVVRREIEALGGKKHVSETGKPKADDKVMQLKAQPSHRYLVPRGQSSNPSSPQSPSLTARAWNGDIQLQQKLEATASDLAKAQSATARPSTGNRSAANSVASHDERQLENLRDSANRLSFMSSGQRTLITSQGSSPTTSPTRESCSTVDDFPPKNSFEDIRMRPNASAINERRRSMQNTSIQVLEAHQPANFRPHSTYGGPSRPVRNQSPTTPNFSVPNSSSKRYSTMKSPPMRRDMLNVPDIVTTAAEASYEPTSMGSEISMSNATVYQPLDPTKGSPNVPRLHIQPHVEAGWPVVEETEIRYVERSALDRPLPLAPINTSFHEGLPERRSSLMLQNAGDAAFLDFQFPRRYSSTQTLNDTTKNGPRPSLLPAPSFPSPLSESPSHYTMEDESDGTVTIIPSLPALANTKSKLRRPTSMQIHASQHGSGSNPQQNKSPRLPSVSSTNLHNTILEISPTLNSTKSEPKLPSSLVSPSIHHLRVDESLKTLANRKSMPLLVTGPPPAPPPDCALPPLPPPGGAMKSPPIGFRNSVQV</sequence>
<feature type="region of interest" description="Disordered" evidence="1">
    <location>
        <begin position="848"/>
        <end position="884"/>
    </location>
</feature>
<feature type="compositionally biased region" description="Polar residues" evidence="1">
    <location>
        <begin position="431"/>
        <end position="449"/>
    </location>
</feature>
<comment type="caution">
    <text evidence="3">The sequence shown here is derived from an EMBL/GenBank/DDBJ whole genome shotgun (WGS) entry which is preliminary data.</text>
</comment>
<feature type="region of interest" description="Disordered" evidence="1">
    <location>
        <begin position="534"/>
        <end position="583"/>
    </location>
</feature>
<evidence type="ECO:0000313" key="3">
    <source>
        <dbReference type="EMBL" id="KAF4634953.1"/>
    </source>
</evidence>
<dbReference type="PROSITE" id="PS50003">
    <property type="entry name" value="PH_DOMAIN"/>
    <property type="match status" value="1"/>
</dbReference>
<feature type="region of interest" description="Disordered" evidence="1">
    <location>
        <begin position="475"/>
        <end position="512"/>
    </location>
</feature>
<dbReference type="Proteomes" id="UP000566819">
    <property type="component" value="Unassembled WGS sequence"/>
</dbReference>
<name>A0A8H4RT63_9HELO</name>
<feature type="region of interest" description="Disordered" evidence="1">
    <location>
        <begin position="426"/>
        <end position="456"/>
    </location>
</feature>
<evidence type="ECO:0000259" key="2">
    <source>
        <dbReference type="PROSITE" id="PS50003"/>
    </source>
</evidence>
<feature type="compositionally biased region" description="Polar residues" evidence="1">
    <location>
        <begin position="553"/>
        <end position="577"/>
    </location>
</feature>
<protein>
    <recommendedName>
        <fullName evidence="2">PH domain-containing protein</fullName>
    </recommendedName>
</protein>
<feature type="compositionally biased region" description="Polar residues" evidence="1">
    <location>
        <begin position="766"/>
        <end position="793"/>
    </location>
</feature>
<dbReference type="InterPro" id="IPR001849">
    <property type="entry name" value="PH_domain"/>
</dbReference>
<evidence type="ECO:0000313" key="4">
    <source>
        <dbReference type="Proteomes" id="UP000566819"/>
    </source>
</evidence>
<dbReference type="OrthoDB" id="1749473at2759"/>
<evidence type="ECO:0000256" key="1">
    <source>
        <dbReference type="SAM" id="MobiDB-lite"/>
    </source>
</evidence>
<feature type="region of interest" description="Disordered" evidence="1">
    <location>
        <begin position="387"/>
        <end position="406"/>
    </location>
</feature>
<feature type="compositionally biased region" description="Low complexity" evidence="1">
    <location>
        <begin position="146"/>
        <end position="161"/>
    </location>
</feature>
<feature type="compositionally biased region" description="Pro residues" evidence="1">
    <location>
        <begin position="850"/>
        <end position="868"/>
    </location>
</feature>
<keyword evidence="4" id="KW-1185">Reference proteome</keyword>